<organism evidence="2 3">
    <name type="scientific">Phialemonium thermophilum</name>
    <dbReference type="NCBI Taxonomy" id="223376"/>
    <lineage>
        <taxon>Eukaryota</taxon>
        <taxon>Fungi</taxon>
        <taxon>Dikarya</taxon>
        <taxon>Ascomycota</taxon>
        <taxon>Pezizomycotina</taxon>
        <taxon>Sordariomycetes</taxon>
        <taxon>Sordariomycetidae</taxon>
        <taxon>Cephalothecales</taxon>
        <taxon>Cephalothecaceae</taxon>
        <taxon>Phialemonium</taxon>
    </lineage>
</organism>
<keyword evidence="1" id="KW-0732">Signal</keyword>
<dbReference type="EMBL" id="JAZHXJ010000414">
    <property type="protein sequence ID" value="KAL1861668.1"/>
    <property type="molecule type" value="Genomic_DNA"/>
</dbReference>
<evidence type="ECO:0000256" key="1">
    <source>
        <dbReference type="SAM" id="SignalP"/>
    </source>
</evidence>
<protein>
    <recommendedName>
        <fullName evidence="4">Secreted protein</fullName>
    </recommendedName>
</protein>
<name>A0ABR3WHC8_9PEZI</name>
<evidence type="ECO:0000313" key="2">
    <source>
        <dbReference type="EMBL" id="KAL1861668.1"/>
    </source>
</evidence>
<gene>
    <name evidence="2" type="ORF">VTK73DRAFT_6988</name>
</gene>
<reference evidence="2 3" key="1">
    <citation type="journal article" date="2024" name="Commun. Biol.">
        <title>Comparative genomic analysis of thermophilic fungi reveals convergent evolutionary adaptations and gene losses.</title>
        <authorList>
            <person name="Steindorff A.S."/>
            <person name="Aguilar-Pontes M.V."/>
            <person name="Robinson A.J."/>
            <person name="Andreopoulos B."/>
            <person name="LaButti K."/>
            <person name="Kuo A."/>
            <person name="Mondo S."/>
            <person name="Riley R."/>
            <person name="Otillar R."/>
            <person name="Haridas S."/>
            <person name="Lipzen A."/>
            <person name="Grimwood J."/>
            <person name="Schmutz J."/>
            <person name="Clum A."/>
            <person name="Reid I.D."/>
            <person name="Moisan M.C."/>
            <person name="Butler G."/>
            <person name="Nguyen T.T.M."/>
            <person name="Dewar K."/>
            <person name="Conant G."/>
            <person name="Drula E."/>
            <person name="Henrissat B."/>
            <person name="Hansel C."/>
            <person name="Singer S."/>
            <person name="Hutchinson M.I."/>
            <person name="de Vries R.P."/>
            <person name="Natvig D.O."/>
            <person name="Powell A.J."/>
            <person name="Tsang A."/>
            <person name="Grigoriev I.V."/>
        </authorList>
    </citation>
    <scope>NUCLEOTIDE SEQUENCE [LARGE SCALE GENOMIC DNA]</scope>
    <source>
        <strain evidence="2 3">ATCC 24622</strain>
    </source>
</reference>
<evidence type="ECO:0000313" key="3">
    <source>
        <dbReference type="Proteomes" id="UP001586593"/>
    </source>
</evidence>
<sequence>MMWIYLFYFIFLLRSLVLRSESHLVERFRDIRVEPSSHCVVAMSLRLQTRASTCSIGAAVQPLPRHILSPSANLAITIAKHARLSIYDHIRSGTPMHEDPAEQL</sequence>
<feature type="chain" id="PRO_5046974015" description="Secreted protein" evidence="1">
    <location>
        <begin position="23"/>
        <end position="104"/>
    </location>
</feature>
<proteinExistence type="predicted"/>
<feature type="signal peptide" evidence="1">
    <location>
        <begin position="1"/>
        <end position="22"/>
    </location>
</feature>
<evidence type="ECO:0008006" key="4">
    <source>
        <dbReference type="Google" id="ProtNLM"/>
    </source>
</evidence>
<accession>A0ABR3WHC8</accession>
<comment type="caution">
    <text evidence="2">The sequence shown here is derived from an EMBL/GenBank/DDBJ whole genome shotgun (WGS) entry which is preliminary data.</text>
</comment>
<dbReference type="Proteomes" id="UP001586593">
    <property type="component" value="Unassembled WGS sequence"/>
</dbReference>
<keyword evidence="3" id="KW-1185">Reference proteome</keyword>